<proteinExistence type="predicted"/>
<feature type="non-terminal residue" evidence="1">
    <location>
        <position position="1"/>
    </location>
</feature>
<organism evidence="1">
    <name type="scientific">marine sediment metagenome</name>
    <dbReference type="NCBI Taxonomy" id="412755"/>
    <lineage>
        <taxon>unclassified sequences</taxon>
        <taxon>metagenomes</taxon>
        <taxon>ecological metagenomes</taxon>
    </lineage>
</organism>
<reference evidence="1" key="1">
    <citation type="journal article" date="2014" name="Front. Microbiol.">
        <title>High frequency of phylogenetically diverse reductive dehalogenase-homologous genes in deep subseafloor sedimentary metagenomes.</title>
        <authorList>
            <person name="Kawai M."/>
            <person name="Futagami T."/>
            <person name="Toyoda A."/>
            <person name="Takaki Y."/>
            <person name="Nishi S."/>
            <person name="Hori S."/>
            <person name="Arai W."/>
            <person name="Tsubouchi T."/>
            <person name="Morono Y."/>
            <person name="Uchiyama I."/>
            <person name="Ito T."/>
            <person name="Fujiyama A."/>
            <person name="Inagaki F."/>
            <person name="Takami H."/>
        </authorList>
    </citation>
    <scope>NUCLEOTIDE SEQUENCE</scope>
    <source>
        <strain evidence="1">Expedition CK06-06</strain>
    </source>
</reference>
<protein>
    <submittedName>
        <fullName evidence="1">Uncharacterized protein</fullName>
    </submittedName>
</protein>
<comment type="caution">
    <text evidence="1">The sequence shown here is derived from an EMBL/GenBank/DDBJ whole genome shotgun (WGS) entry which is preliminary data.</text>
</comment>
<evidence type="ECO:0000313" key="1">
    <source>
        <dbReference type="EMBL" id="GAG20095.1"/>
    </source>
</evidence>
<accession>X0VPE2</accession>
<sequence length="127" mass="14769">FDDWDNLVRGALIWLEQDDPVDTQDRSGGGDEEREMINDILTHLYTKYCNFGVEPPKPFTVKRLHEEEDVCTRELFASYLRGGKWDRAKVGRLLSRMADRPCNGIVLRKRQDTTLHVREYVVSLVGE</sequence>
<dbReference type="EMBL" id="BARS01038217">
    <property type="protein sequence ID" value="GAG20095.1"/>
    <property type="molecule type" value="Genomic_DNA"/>
</dbReference>
<dbReference type="AlphaFoldDB" id="X0VPE2"/>
<gene>
    <name evidence="1" type="ORF">S01H1_58499</name>
</gene>
<name>X0VPE2_9ZZZZ</name>